<evidence type="ECO:0000256" key="2">
    <source>
        <dbReference type="ARBA" id="ARBA00023239"/>
    </source>
</evidence>
<comment type="similarity">
    <text evidence="1">Belongs to the LeuD family. LeuD type 2 subfamily.</text>
</comment>
<evidence type="ECO:0000256" key="1">
    <source>
        <dbReference type="ARBA" id="ARBA00009869"/>
    </source>
</evidence>
<dbReference type="EMBL" id="LVJH01000070">
    <property type="protein sequence ID" value="OAB34204.1"/>
    <property type="molecule type" value="Genomic_DNA"/>
</dbReference>
<dbReference type="InterPro" id="IPR050075">
    <property type="entry name" value="LeuD"/>
</dbReference>
<dbReference type="AlphaFoldDB" id="A0A168DHC1"/>
<dbReference type="STRING" id="494026.PGLA_22875"/>
<dbReference type="InterPro" id="IPR000573">
    <property type="entry name" value="AconitaseA/IPMdHydase_ssu_swvl"/>
</dbReference>
<reference evidence="4 5" key="1">
    <citation type="submission" date="2016-03" db="EMBL/GenBank/DDBJ databases">
        <title>Draft genome sequence of Paenibacillus glacialis DSM 22343.</title>
        <authorList>
            <person name="Shin S.-K."/>
            <person name="Yi H."/>
        </authorList>
    </citation>
    <scope>NUCLEOTIDE SEQUENCE [LARGE SCALE GENOMIC DNA]</scope>
    <source>
        <strain evidence="4 5">DSM 22343</strain>
    </source>
</reference>
<dbReference type="InterPro" id="IPR011827">
    <property type="entry name" value="LeuD_type2/HacB/DmdB"/>
</dbReference>
<dbReference type="NCBIfam" id="TIGR02087">
    <property type="entry name" value="LEUD_arch"/>
    <property type="match status" value="1"/>
</dbReference>
<dbReference type="OrthoDB" id="9777465at2"/>
<dbReference type="Pfam" id="PF00694">
    <property type="entry name" value="Aconitase_C"/>
    <property type="match status" value="1"/>
</dbReference>
<dbReference type="Gene3D" id="3.20.19.10">
    <property type="entry name" value="Aconitase, domain 4"/>
    <property type="match status" value="1"/>
</dbReference>
<comment type="caution">
    <text evidence="4">The sequence shown here is derived from an EMBL/GenBank/DDBJ whole genome shotgun (WGS) entry which is preliminary data.</text>
</comment>
<proteinExistence type="inferred from homology"/>
<accession>A0A168DHC1</accession>
<protein>
    <submittedName>
        <fullName evidence="4">3-isopropylmalate dehydratase</fullName>
    </submittedName>
</protein>
<sequence length="156" mass="16769">MFGDNISTDLIVPGRLSHLRSNLPELAKHVLEDADPTFAQKVQVGDYVVAGENFGTGSSREHAAHVIKLAGIKAVIAKSFARIYYRNASNIGLWLITADTETIKTGDTIEIDLKGSRIIVNGTDSILCHIPDGILLNILLDGGLIPHLQKNGGFAL</sequence>
<name>A0A168DHC1_9BACL</name>
<dbReference type="GO" id="GO:0016836">
    <property type="term" value="F:hydro-lyase activity"/>
    <property type="evidence" value="ECO:0007669"/>
    <property type="project" value="InterPro"/>
</dbReference>
<dbReference type="SUPFAM" id="SSF52016">
    <property type="entry name" value="LeuD/IlvD-like"/>
    <property type="match status" value="1"/>
</dbReference>
<gene>
    <name evidence="4" type="ORF">PGLA_22875</name>
</gene>
<feature type="domain" description="Aconitase A/isopropylmalate dehydratase small subunit swivel" evidence="3">
    <location>
        <begin position="43"/>
        <end position="96"/>
    </location>
</feature>
<evidence type="ECO:0000313" key="4">
    <source>
        <dbReference type="EMBL" id="OAB34204.1"/>
    </source>
</evidence>
<keyword evidence="5" id="KW-1185">Reference proteome</keyword>
<evidence type="ECO:0000259" key="3">
    <source>
        <dbReference type="Pfam" id="PF00694"/>
    </source>
</evidence>
<dbReference type="InterPro" id="IPR015928">
    <property type="entry name" value="Aconitase/3IPM_dehydase_swvl"/>
</dbReference>
<dbReference type="Proteomes" id="UP000076967">
    <property type="component" value="Unassembled WGS sequence"/>
</dbReference>
<dbReference type="PANTHER" id="PTHR43345:SF2">
    <property type="entry name" value="3-ISOPROPYLMALATE DEHYDRATASE SMALL SUBUNIT 1"/>
    <property type="match status" value="1"/>
</dbReference>
<dbReference type="PANTHER" id="PTHR43345">
    <property type="entry name" value="3-ISOPROPYLMALATE DEHYDRATASE SMALL SUBUNIT 2-RELATED-RELATED"/>
    <property type="match status" value="1"/>
</dbReference>
<organism evidence="4 5">
    <name type="scientific">Paenibacillus glacialis</name>
    <dbReference type="NCBI Taxonomy" id="494026"/>
    <lineage>
        <taxon>Bacteria</taxon>
        <taxon>Bacillati</taxon>
        <taxon>Bacillota</taxon>
        <taxon>Bacilli</taxon>
        <taxon>Bacillales</taxon>
        <taxon>Paenibacillaceae</taxon>
        <taxon>Paenibacillus</taxon>
    </lineage>
</organism>
<keyword evidence="2" id="KW-0456">Lyase</keyword>
<evidence type="ECO:0000313" key="5">
    <source>
        <dbReference type="Proteomes" id="UP000076967"/>
    </source>
</evidence>